<dbReference type="SUPFAM" id="SSF57850">
    <property type="entry name" value="RING/U-box"/>
    <property type="match status" value="1"/>
</dbReference>
<evidence type="ECO:0000256" key="1">
    <source>
        <dbReference type="ARBA" id="ARBA00022723"/>
    </source>
</evidence>
<dbReference type="Pfam" id="PF12906">
    <property type="entry name" value="RINGv"/>
    <property type="match status" value="1"/>
</dbReference>
<keyword evidence="1" id="KW-0479">Metal-binding</keyword>
<accession>A0A9N8DMG7</accession>
<evidence type="ECO:0000313" key="6">
    <source>
        <dbReference type="Proteomes" id="UP001153069"/>
    </source>
</evidence>
<dbReference type="GO" id="GO:0008270">
    <property type="term" value="F:zinc ion binding"/>
    <property type="evidence" value="ECO:0007669"/>
    <property type="project" value="UniProtKB-KW"/>
</dbReference>
<evidence type="ECO:0000256" key="2">
    <source>
        <dbReference type="ARBA" id="ARBA00022771"/>
    </source>
</evidence>
<dbReference type="AlphaFoldDB" id="A0A9N8DMG7"/>
<protein>
    <submittedName>
        <fullName evidence="5">ATP GTP Binding Protein</fullName>
    </submittedName>
</protein>
<keyword evidence="2" id="KW-0863">Zinc-finger</keyword>
<evidence type="ECO:0000256" key="3">
    <source>
        <dbReference type="ARBA" id="ARBA00022833"/>
    </source>
</evidence>
<keyword evidence="6" id="KW-1185">Reference proteome</keyword>
<dbReference type="EMBL" id="CAICTM010000227">
    <property type="protein sequence ID" value="CAB9505342.1"/>
    <property type="molecule type" value="Genomic_DNA"/>
</dbReference>
<sequence length="333" mass="38096">MCKTCPKDDSATTAQRTAFWKKAIELSDQTNLQIEDGAHCWVCLDGDDLMEGDDSSNTSTPSQLIRGCACRGTGGYAHPECVANWAYKEDEKHYTGTAMNSFNYWSTCPTCRESYTGTMALRISEILWRQIQHSKHPLSSVRYLDALANHAKAVLCNGDAELAQELYAHLIDLTRQHGVRLHNSDNLTKMAICKQFLGEFDAVPPLLDEAMQIIVEERGTDSSEAMFIRYSYIQYFYNIGQIQRAIPLIDKVEAKKDVFLKPDDPRSIRITNTLAMVQCELGDDDKAQRYGKDSYERSKRVLGEHHPETLRYRGYLDSIERMVRQRRTKRQRC</sequence>
<dbReference type="OrthoDB" id="420483at2759"/>
<dbReference type="InterPro" id="IPR013083">
    <property type="entry name" value="Znf_RING/FYVE/PHD"/>
</dbReference>
<proteinExistence type="predicted"/>
<name>A0A9N8DMG7_9STRA</name>
<gene>
    <name evidence="5" type="ORF">SEMRO_228_G092600.1</name>
</gene>
<dbReference type="PROSITE" id="PS51292">
    <property type="entry name" value="ZF_RING_CH"/>
    <property type="match status" value="1"/>
</dbReference>
<keyword evidence="3" id="KW-0862">Zinc</keyword>
<dbReference type="Proteomes" id="UP001153069">
    <property type="component" value="Unassembled WGS sequence"/>
</dbReference>
<dbReference type="Gene3D" id="1.25.40.10">
    <property type="entry name" value="Tetratricopeptide repeat domain"/>
    <property type="match status" value="1"/>
</dbReference>
<evidence type="ECO:0000259" key="4">
    <source>
        <dbReference type="PROSITE" id="PS51292"/>
    </source>
</evidence>
<dbReference type="InterPro" id="IPR011016">
    <property type="entry name" value="Znf_RING-CH"/>
</dbReference>
<evidence type="ECO:0000313" key="5">
    <source>
        <dbReference type="EMBL" id="CAB9505342.1"/>
    </source>
</evidence>
<dbReference type="InterPro" id="IPR011990">
    <property type="entry name" value="TPR-like_helical_dom_sf"/>
</dbReference>
<comment type="caution">
    <text evidence="5">The sequence shown here is derived from an EMBL/GenBank/DDBJ whole genome shotgun (WGS) entry which is preliminary data.</text>
</comment>
<feature type="domain" description="RING-CH-type" evidence="4">
    <location>
        <begin position="32"/>
        <end position="118"/>
    </location>
</feature>
<reference evidence="5" key="1">
    <citation type="submission" date="2020-06" db="EMBL/GenBank/DDBJ databases">
        <authorList>
            <consortium name="Plant Systems Biology data submission"/>
        </authorList>
    </citation>
    <scope>NUCLEOTIDE SEQUENCE</scope>
    <source>
        <strain evidence="5">D6</strain>
    </source>
</reference>
<organism evidence="5 6">
    <name type="scientific">Seminavis robusta</name>
    <dbReference type="NCBI Taxonomy" id="568900"/>
    <lineage>
        <taxon>Eukaryota</taxon>
        <taxon>Sar</taxon>
        <taxon>Stramenopiles</taxon>
        <taxon>Ochrophyta</taxon>
        <taxon>Bacillariophyta</taxon>
        <taxon>Bacillariophyceae</taxon>
        <taxon>Bacillariophycidae</taxon>
        <taxon>Naviculales</taxon>
        <taxon>Naviculaceae</taxon>
        <taxon>Seminavis</taxon>
    </lineage>
</organism>
<dbReference type="SUPFAM" id="SSF48452">
    <property type="entry name" value="TPR-like"/>
    <property type="match status" value="1"/>
</dbReference>
<dbReference type="SMART" id="SM00744">
    <property type="entry name" value="RINGv"/>
    <property type="match status" value="1"/>
</dbReference>
<dbReference type="Gene3D" id="3.30.40.10">
    <property type="entry name" value="Zinc/RING finger domain, C3HC4 (zinc finger)"/>
    <property type="match status" value="1"/>
</dbReference>